<feature type="binding site" evidence="5">
    <location>
        <position position="126"/>
    </location>
    <ligand>
        <name>5-phospho-alpha-D-ribose 1-diphosphate</name>
        <dbReference type="ChEBI" id="CHEBI:58017"/>
    </ligand>
</feature>
<comment type="catalytic activity">
    <reaction evidence="5">
        <text>N-(5-phospho-beta-D-ribosyl)anthranilate + diphosphate = 5-phospho-alpha-D-ribose 1-diphosphate + anthranilate</text>
        <dbReference type="Rhea" id="RHEA:11768"/>
        <dbReference type="ChEBI" id="CHEBI:16567"/>
        <dbReference type="ChEBI" id="CHEBI:18277"/>
        <dbReference type="ChEBI" id="CHEBI:33019"/>
        <dbReference type="ChEBI" id="CHEBI:58017"/>
        <dbReference type="EC" id="2.4.2.18"/>
    </reaction>
</comment>
<dbReference type="HAMAP" id="MF_00211">
    <property type="entry name" value="TrpD"/>
    <property type="match status" value="1"/>
</dbReference>
<dbReference type="InterPro" id="IPR036320">
    <property type="entry name" value="Glycosyl_Trfase_fam3_N_dom_sf"/>
</dbReference>
<keyword evidence="4 5" id="KW-0057">Aromatic amino acid biosynthesis</keyword>
<dbReference type="RefSeq" id="WP_343966904.1">
    <property type="nucleotide sequence ID" value="NZ_BAAAHK010000004.1"/>
</dbReference>
<proteinExistence type="inferred from homology"/>
<reference evidence="8 9" key="1">
    <citation type="journal article" date="2019" name="Int. J. Syst. Evol. Microbiol.">
        <title>The Global Catalogue of Microorganisms (GCM) 10K type strain sequencing project: providing services to taxonomists for standard genome sequencing and annotation.</title>
        <authorList>
            <consortium name="The Broad Institute Genomics Platform"/>
            <consortium name="The Broad Institute Genome Sequencing Center for Infectious Disease"/>
            <person name="Wu L."/>
            <person name="Ma J."/>
        </authorList>
    </citation>
    <scope>NUCLEOTIDE SEQUENCE [LARGE SCALE GENOMIC DNA]</scope>
    <source>
        <strain evidence="8 9">JCM 10977</strain>
    </source>
</reference>
<keyword evidence="9" id="KW-1185">Reference proteome</keyword>
<dbReference type="Proteomes" id="UP001500542">
    <property type="component" value="Unassembled WGS sequence"/>
</dbReference>
<dbReference type="PANTHER" id="PTHR43285">
    <property type="entry name" value="ANTHRANILATE PHOSPHORIBOSYLTRANSFERASE"/>
    <property type="match status" value="1"/>
</dbReference>
<dbReference type="NCBIfam" id="TIGR01245">
    <property type="entry name" value="trpD"/>
    <property type="match status" value="1"/>
</dbReference>
<comment type="cofactor">
    <cofactor evidence="5">
        <name>Mg(2+)</name>
        <dbReference type="ChEBI" id="CHEBI:18420"/>
    </cofactor>
    <text evidence="5">Binds 2 magnesium ions per monomer.</text>
</comment>
<feature type="binding site" evidence="5">
    <location>
        <position position="97"/>
    </location>
    <ligand>
        <name>Mg(2+)</name>
        <dbReference type="ChEBI" id="CHEBI:18420"/>
        <label>1</label>
    </ligand>
</feature>
<evidence type="ECO:0000259" key="6">
    <source>
        <dbReference type="Pfam" id="PF00591"/>
    </source>
</evidence>
<evidence type="ECO:0000256" key="1">
    <source>
        <dbReference type="ARBA" id="ARBA00022676"/>
    </source>
</evidence>
<comment type="pathway">
    <text evidence="5">Amino-acid biosynthesis; L-tryptophan biosynthesis; L-tryptophan from chorismate: step 2/5.</text>
</comment>
<evidence type="ECO:0000256" key="3">
    <source>
        <dbReference type="ARBA" id="ARBA00022822"/>
    </source>
</evidence>
<dbReference type="Pfam" id="PF02885">
    <property type="entry name" value="Glycos_trans_3N"/>
    <property type="match status" value="1"/>
</dbReference>
<evidence type="ECO:0000256" key="2">
    <source>
        <dbReference type="ARBA" id="ARBA00022679"/>
    </source>
</evidence>
<gene>
    <name evidence="8" type="primary">trpD_1</name>
    <name evidence="5" type="synonym">trpD</name>
    <name evidence="8" type="ORF">GCM10009554_18190</name>
</gene>
<dbReference type="PANTHER" id="PTHR43285:SF2">
    <property type="entry name" value="ANTHRANILATE PHOSPHORIBOSYLTRANSFERASE"/>
    <property type="match status" value="1"/>
</dbReference>
<feature type="binding site" evidence="5">
    <location>
        <position position="85"/>
    </location>
    <ligand>
        <name>5-phospho-alpha-D-ribose 1-diphosphate</name>
        <dbReference type="ChEBI" id="CHEBI:58017"/>
    </ligand>
</feature>
<dbReference type="SUPFAM" id="SSF47648">
    <property type="entry name" value="Nucleoside phosphorylase/phosphoribosyltransferase N-terminal domain"/>
    <property type="match status" value="1"/>
</dbReference>
<dbReference type="Pfam" id="PF00591">
    <property type="entry name" value="Glycos_transf_3"/>
    <property type="match status" value="1"/>
</dbReference>
<comment type="subunit">
    <text evidence="5">Homodimer.</text>
</comment>
<keyword evidence="2 5" id="KW-0808">Transferase</keyword>
<dbReference type="EC" id="2.4.2.18" evidence="5"/>
<dbReference type="InterPro" id="IPR017459">
    <property type="entry name" value="Glycosyl_Trfase_fam3_N_dom"/>
</dbReference>
<feature type="domain" description="Glycosyl transferase family 3" evidence="6">
    <location>
        <begin position="79"/>
        <end position="333"/>
    </location>
</feature>
<evidence type="ECO:0000256" key="4">
    <source>
        <dbReference type="ARBA" id="ARBA00023141"/>
    </source>
</evidence>
<evidence type="ECO:0000313" key="9">
    <source>
        <dbReference type="Proteomes" id="UP001500542"/>
    </source>
</evidence>
<comment type="caution">
    <text evidence="5">Lacks conserved residue(s) required for the propagation of feature annotation.</text>
</comment>
<dbReference type="GO" id="GO:0016757">
    <property type="term" value="F:glycosyltransferase activity"/>
    <property type="evidence" value="ECO:0007669"/>
    <property type="project" value="UniProtKB-KW"/>
</dbReference>
<dbReference type="EMBL" id="BAAAHK010000004">
    <property type="protein sequence ID" value="GAA0933200.1"/>
    <property type="molecule type" value="Genomic_DNA"/>
</dbReference>
<keyword evidence="3 5" id="KW-0822">Tryptophan biosynthesis</keyword>
<keyword evidence="5" id="KW-0028">Amino-acid biosynthesis</keyword>
<dbReference type="InterPro" id="IPR005940">
    <property type="entry name" value="Anthranilate_Pribosyl_Tfrase"/>
</dbReference>
<keyword evidence="5" id="KW-0460">Magnesium</keyword>
<comment type="caution">
    <text evidence="8">The sequence shown here is derived from an EMBL/GenBank/DDBJ whole genome shotgun (WGS) entry which is preliminary data.</text>
</comment>
<comment type="function">
    <text evidence="5">Catalyzes the transfer of the phosphoribosyl group of 5-phosphorylribose-1-pyrophosphate (PRPP) to anthranilate to yield N-(5'-phosphoribosyl)-anthranilate (PRA).</text>
</comment>
<dbReference type="InterPro" id="IPR000312">
    <property type="entry name" value="Glycosyl_Trfase_fam3"/>
</dbReference>
<protein>
    <recommendedName>
        <fullName evidence="5">Anthranilate phosphoribosyltransferase</fullName>
        <ecNumber evidence="5">2.4.2.18</ecNumber>
    </recommendedName>
</protein>
<dbReference type="Gene3D" id="3.40.1030.10">
    <property type="entry name" value="Nucleoside phosphorylase/phosphoribosyltransferase catalytic domain"/>
    <property type="match status" value="1"/>
</dbReference>
<feature type="binding site" evidence="5">
    <location>
        <position position="230"/>
    </location>
    <ligand>
        <name>Mg(2+)</name>
        <dbReference type="ChEBI" id="CHEBI:18420"/>
        <label>2</label>
    </ligand>
</feature>
<organism evidence="8 9">
    <name type="scientific">Kribbella koreensis</name>
    <dbReference type="NCBI Taxonomy" id="57909"/>
    <lineage>
        <taxon>Bacteria</taxon>
        <taxon>Bacillati</taxon>
        <taxon>Actinomycetota</taxon>
        <taxon>Actinomycetes</taxon>
        <taxon>Propionibacteriales</taxon>
        <taxon>Kribbellaceae</taxon>
        <taxon>Kribbella</taxon>
    </lineage>
</organism>
<keyword evidence="5" id="KW-0479">Metal-binding</keyword>
<dbReference type="InterPro" id="IPR035902">
    <property type="entry name" value="Nuc_phospho_transferase"/>
</dbReference>
<evidence type="ECO:0000259" key="7">
    <source>
        <dbReference type="Pfam" id="PF02885"/>
    </source>
</evidence>
<feature type="binding site" evidence="5">
    <location>
        <position position="85"/>
    </location>
    <ligand>
        <name>anthranilate</name>
        <dbReference type="ChEBI" id="CHEBI:16567"/>
        <label>1</label>
    </ligand>
</feature>
<accession>A0ABN1PTZ0</accession>
<feature type="binding site" evidence="5">
    <location>
        <begin position="88"/>
        <end position="89"/>
    </location>
    <ligand>
        <name>5-phospho-alpha-D-ribose 1-diphosphate</name>
        <dbReference type="ChEBI" id="CHEBI:58017"/>
    </ligand>
</feature>
<name>A0ABN1PTZ0_9ACTN</name>
<sequence>MPTVNRTWSGLISDLLNGRDLTPEDVWWAMDSVVGSEATSAQVSGFLIALRAKGETADEIGAMAAALRQHATSVRIPGRFVDIVGTGGDGTGAINISTMAAIVAASTGVTVVKHGGRAASSQAGGSADLVEHLGIPLDLSAADAVRVASAAGLTYLFAPRFNPALRQVAAVRRELGVPTAFNVLGPLLNPADPVCQLVGVADARMQPVLAAAIASRGTTALVVRGDDGLDKLTTTTSSRVWVVRSGCSAPESLDPRSLGLARSSLAALRGGTAAGNARVLHRVLAGDRGAVRDVVLLNAAAAVAVGRLTDEPLVEQLAVALEQCAEAVDSGRAAATLGRWIAGSTST</sequence>
<evidence type="ECO:0000313" key="8">
    <source>
        <dbReference type="EMBL" id="GAA0933200.1"/>
    </source>
</evidence>
<evidence type="ECO:0000256" key="5">
    <source>
        <dbReference type="HAMAP-Rule" id="MF_00211"/>
    </source>
</evidence>
<dbReference type="Gene3D" id="1.20.970.10">
    <property type="entry name" value="Transferase, Pyrimidine Nucleoside Phosphorylase, Chain C"/>
    <property type="match status" value="1"/>
</dbReference>
<keyword evidence="1 5" id="KW-0328">Glycosyltransferase</keyword>
<dbReference type="SUPFAM" id="SSF52418">
    <property type="entry name" value="Nucleoside phosphorylase/phosphoribosyltransferase catalytic domain"/>
    <property type="match status" value="1"/>
</dbReference>
<feature type="domain" description="Glycosyl transferase family 3 N-terminal" evidence="7">
    <location>
        <begin position="11"/>
        <end position="71"/>
    </location>
</feature>
<feature type="binding site" evidence="5">
    <location>
        <begin position="113"/>
        <end position="121"/>
    </location>
    <ligand>
        <name>5-phospho-alpha-D-ribose 1-diphosphate</name>
        <dbReference type="ChEBI" id="CHEBI:58017"/>
    </ligand>
</feature>
<feature type="binding site" evidence="5">
    <location>
        <position position="172"/>
    </location>
    <ligand>
        <name>anthranilate</name>
        <dbReference type="ChEBI" id="CHEBI:16567"/>
        <label>2</label>
    </ligand>
</feature>
<feature type="binding site" evidence="5">
    <location>
        <begin position="95"/>
        <end position="98"/>
    </location>
    <ligand>
        <name>5-phospho-alpha-D-ribose 1-diphosphate</name>
        <dbReference type="ChEBI" id="CHEBI:58017"/>
    </ligand>
</feature>
<comment type="similarity">
    <text evidence="5">Belongs to the anthranilate phosphoribosyltransferase family.</text>
</comment>